<dbReference type="Pfam" id="PF11734">
    <property type="entry name" value="TilS_C"/>
    <property type="match status" value="1"/>
</dbReference>
<dbReference type="Proteomes" id="UP000093080">
    <property type="component" value="Unassembled WGS sequence"/>
</dbReference>
<dbReference type="GO" id="GO:0032267">
    <property type="term" value="F:tRNA(Ile)-lysidine synthase activity"/>
    <property type="evidence" value="ECO:0007669"/>
    <property type="project" value="UniProtKB-EC"/>
</dbReference>
<dbReference type="NCBIfam" id="TIGR02433">
    <property type="entry name" value="lysidine_TilS_C"/>
    <property type="match status" value="1"/>
</dbReference>
<dbReference type="GO" id="GO:0005524">
    <property type="term" value="F:ATP binding"/>
    <property type="evidence" value="ECO:0007669"/>
    <property type="project" value="UniProtKB-UniRule"/>
</dbReference>
<dbReference type="CDD" id="cd01992">
    <property type="entry name" value="TilS_N"/>
    <property type="match status" value="1"/>
</dbReference>
<gene>
    <name evidence="8" type="primary">tilS</name>
    <name evidence="10" type="ORF">DBT_1823</name>
</gene>
<dbReference type="HAMAP" id="MF_01161">
    <property type="entry name" value="tRNA_Ile_lys_synt"/>
    <property type="match status" value="1"/>
</dbReference>
<dbReference type="InterPro" id="IPR012094">
    <property type="entry name" value="tRNA_Ile_lys_synt"/>
</dbReference>
<name>A0A1B9F4I0_9BACT</name>
<dbReference type="PANTHER" id="PTHR43033:SF1">
    <property type="entry name" value="TRNA(ILE)-LYSIDINE SYNTHASE-RELATED"/>
    <property type="match status" value="1"/>
</dbReference>
<evidence type="ECO:0000313" key="11">
    <source>
        <dbReference type="Proteomes" id="UP000093080"/>
    </source>
</evidence>
<feature type="binding site" evidence="8">
    <location>
        <begin position="25"/>
        <end position="30"/>
    </location>
    <ligand>
        <name>ATP</name>
        <dbReference type="ChEBI" id="CHEBI:30616"/>
    </ligand>
</feature>
<dbReference type="NCBIfam" id="TIGR02432">
    <property type="entry name" value="lysidine_TilS_N"/>
    <property type="match status" value="1"/>
</dbReference>
<dbReference type="InterPro" id="IPR012795">
    <property type="entry name" value="tRNA_Ile_lys_synt_N"/>
</dbReference>
<evidence type="ECO:0000256" key="1">
    <source>
        <dbReference type="ARBA" id="ARBA00004496"/>
    </source>
</evidence>
<dbReference type="GO" id="GO:0006400">
    <property type="term" value="P:tRNA modification"/>
    <property type="evidence" value="ECO:0007669"/>
    <property type="project" value="UniProtKB-UniRule"/>
</dbReference>
<comment type="domain">
    <text evidence="8">The N-terminal region contains the highly conserved SGGXDS motif, predicted to be a P-loop motif involved in ATP binding.</text>
</comment>
<accession>A0A1B9F4I0</accession>
<evidence type="ECO:0000259" key="9">
    <source>
        <dbReference type="SMART" id="SM00977"/>
    </source>
</evidence>
<evidence type="ECO:0000256" key="4">
    <source>
        <dbReference type="ARBA" id="ARBA00022694"/>
    </source>
</evidence>
<dbReference type="RefSeq" id="WP_067619259.1">
    <property type="nucleotide sequence ID" value="NZ_MAGO01000009.1"/>
</dbReference>
<dbReference type="InterPro" id="IPR011063">
    <property type="entry name" value="TilS/TtcA_N"/>
</dbReference>
<evidence type="ECO:0000313" key="10">
    <source>
        <dbReference type="EMBL" id="OCC14763.1"/>
    </source>
</evidence>
<sequence>MLKKVRETLYHIGIEKADSVVVACSGGPDSVALVLALDDLKEEFALSLYVAHFDHGLRGEESKRDALFVKDFSQKLGLPFFLGHGEVKSYSKAKGLSIQEGARELRYKFLRNLRDRLRASWIATAHTADDQVEEMVMRLLRGASLSGLSGIPLRTEDKIIRPLLGIEKHELLAFLKQKGQDFCIDSSNLSNKYLRNKVRNEVVPILKKLNPAITKTVSRTAKVLREDDEFLDHFAKKIFDKAVLSKENGAIILALNRLNNKPSSIKRRVFKLALRNLKPDIFKNLTLEHLESIDRLVSTQGSTKEIDLPAGVVAKKIYGKLYFYSKGIEKENIFADKFDTLEPKKIDGPGDIALSRTLGSLRIERSPKKFEYKYNSEKLFPKDLFLDASSVSFPLTIRTRQNGERFWPLGAPRPYKLKDFFISKKLPRHIRSMIPLIISGNEVVAVTGIEVSESHKVRQTTEEVLKLSWEPGPEIKKEFELLYQN</sequence>
<dbReference type="EMBL" id="MAGO01000009">
    <property type="protein sequence ID" value="OCC14763.1"/>
    <property type="molecule type" value="Genomic_DNA"/>
</dbReference>
<dbReference type="Gene3D" id="1.20.59.20">
    <property type="match status" value="1"/>
</dbReference>
<dbReference type="STRING" id="1156395.DBT_1823"/>
<evidence type="ECO:0000256" key="5">
    <source>
        <dbReference type="ARBA" id="ARBA00022741"/>
    </source>
</evidence>
<feature type="domain" description="Lysidine-tRNA(Ile) synthetase C-terminal" evidence="9">
    <location>
        <begin position="395"/>
        <end position="467"/>
    </location>
</feature>
<dbReference type="GO" id="GO:0005737">
    <property type="term" value="C:cytoplasm"/>
    <property type="evidence" value="ECO:0007669"/>
    <property type="project" value="UniProtKB-SubCell"/>
</dbReference>
<comment type="similarity">
    <text evidence="8">Belongs to the tRNA(Ile)-lysidine synthase family.</text>
</comment>
<keyword evidence="5 8" id="KW-0547">Nucleotide-binding</keyword>
<comment type="subcellular location">
    <subcellularLocation>
        <location evidence="1 8">Cytoplasm</location>
    </subcellularLocation>
</comment>
<dbReference type="SUPFAM" id="SSF52402">
    <property type="entry name" value="Adenine nucleotide alpha hydrolases-like"/>
    <property type="match status" value="1"/>
</dbReference>
<dbReference type="InterPro" id="IPR012796">
    <property type="entry name" value="Lysidine-tRNA-synth_C"/>
</dbReference>
<organism evidence="10 11">
    <name type="scientific">Dissulfuribacter thermophilus</name>
    <dbReference type="NCBI Taxonomy" id="1156395"/>
    <lineage>
        <taxon>Bacteria</taxon>
        <taxon>Pseudomonadati</taxon>
        <taxon>Thermodesulfobacteriota</taxon>
        <taxon>Dissulfuribacteria</taxon>
        <taxon>Dissulfuribacterales</taxon>
        <taxon>Dissulfuribacteraceae</taxon>
        <taxon>Dissulfuribacter</taxon>
    </lineage>
</organism>
<dbReference type="SUPFAM" id="SSF56037">
    <property type="entry name" value="PheT/TilS domain"/>
    <property type="match status" value="1"/>
</dbReference>
<protein>
    <recommendedName>
        <fullName evidence="8">tRNA(Ile)-lysidine synthase</fullName>
        <ecNumber evidence="8">6.3.4.19</ecNumber>
    </recommendedName>
    <alternativeName>
        <fullName evidence="8">tRNA(Ile)-2-lysyl-cytidine synthase</fullName>
    </alternativeName>
    <alternativeName>
        <fullName evidence="8">tRNA(Ile)-lysidine synthetase</fullName>
    </alternativeName>
</protein>
<keyword evidence="3 8" id="KW-0436">Ligase</keyword>
<evidence type="ECO:0000256" key="8">
    <source>
        <dbReference type="HAMAP-Rule" id="MF_01161"/>
    </source>
</evidence>
<evidence type="ECO:0000256" key="2">
    <source>
        <dbReference type="ARBA" id="ARBA00022490"/>
    </source>
</evidence>
<evidence type="ECO:0000256" key="3">
    <source>
        <dbReference type="ARBA" id="ARBA00022598"/>
    </source>
</evidence>
<evidence type="ECO:0000256" key="7">
    <source>
        <dbReference type="ARBA" id="ARBA00048539"/>
    </source>
</evidence>
<comment type="function">
    <text evidence="8">Ligates lysine onto the cytidine present at position 34 of the AUA codon-specific tRNA(Ile) that contains the anticodon CAU, in an ATP-dependent manner. Cytidine is converted to lysidine, thus changing the amino acid specificity of the tRNA from methionine to isoleucine.</text>
</comment>
<comment type="caution">
    <text evidence="10">The sequence shown here is derived from an EMBL/GenBank/DDBJ whole genome shotgun (WGS) entry which is preliminary data.</text>
</comment>
<evidence type="ECO:0000256" key="6">
    <source>
        <dbReference type="ARBA" id="ARBA00022840"/>
    </source>
</evidence>
<dbReference type="PATRIC" id="fig|1156395.6.peg.1838"/>
<keyword evidence="4 8" id="KW-0819">tRNA processing</keyword>
<keyword evidence="11" id="KW-1185">Reference proteome</keyword>
<dbReference type="Pfam" id="PF01171">
    <property type="entry name" value="ATP_bind_3"/>
    <property type="match status" value="1"/>
</dbReference>
<dbReference type="SUPFAM" id="SSF82829">
    <property type="entry name" value="MesJ substrate recognition domain-like"/>
    <property type="match status" value="1"/>
</dbReference>
<dbReference type="Gene3D" id="3.40.50.620">
    <property type="entry name" value="HUPs"/>
    <property type="match status" value="1"/>
</dbReference>
<proteinExistence type="inferred from homology"/>
<comment type="catalytic activity">
    <reaction evidence="7 8">
        <text>cytidine(34) in tRNA(Ile2) + L-lysine + ATP = lysidine(34) in tRNA(Ile2) + AMP + diphosphate + H(+)</text>
        <dbReference type="Rhea" id="RHEA:43744"/>
        <dbReference type="Rhea" id="RHEA-COMP:10625"/>
        <dbReference type="Rhea" id="RHEA-COMP:10670"/>
        <dbReference type="ChEBI" id="CHEBI:15378"/>
        <dbReference type="ChEBI" id="CHEBI:30616"/>
        <dbReference type="ChEBI" id="CHEBI:32551"/>
        <dbReference type="ChEBI" id="CHEBI:33019"/>
        <dbReference type="ChEBI" id="CHEBI:82748"/>
        <dbReference type="ChEBI" id="CHEBI:83665"/>
        <dbReference type="ChEBI" id="CHEBI:456215"/>
        <dbReference type="EC" id="6.3.4.19"/>
    </reaction>
</comment>
<keyword evidence="6 8" id="KW-0067">ATP-binding</keyword>
<dbReference type="PANTHER" id="PTHR43033">
    <property type="entry name" value="TRNA(ILE)-LYSIDINE SYNTHASE-RELATED"/>
    <property type="match status" value="1"/>
</dbReference>
<dbReference type="EC" id="6.3.4.19" evidence="8"/>
<dbReference type="AlphaFoldDB" id="A0A1B9F4I0"/>
<dbReference type="SMART" id="SM00977">
    <property type="entry name" value="TilS_C"/>
    <property type="match status" value="1"/>
</dbReference>
<keyword evidence="2 8" id="KW-0963">Cytoplasm</keyword>
<dbReference type="InterPro" id="IPR014729">
    <property type="entry name" value="Rossmann-like_a/b/a_fold"/>
</dbReference>
<reference evidence="10 11" key="1">
    <citation type="submission" date="2016-06" db="EMBL/GenBank/DDBJ databases">
        <title>Respiratory ammonification of nitrate coupled to the oxidation of elemental sulfur in deep-sea autotrophic thermophilic bacteria.</title>
        <authorList>
            <person name="Slobodkina G.B."/>
            <person name="Mardanov A.V."/>
            <person name="Ravin N.V."/>
            <person name="Frolova A.A."/>
            <person name="Viryasiv M.B."/>
            <person name="Chernyh N.A."/>
            <person name="Bonch-Osmolovskaya E.A."/>
            <person name="Slobodkin A.I."/>
        </authorList>
    </citation>
    <scope>NUCLEOTIDE SEQUENCE [LARGE SCALE GENOMIC DNA]</scope>
    <source>
        <strain evidence="10 11">S69</strain>
    </source>
</reference>